<dbReference type="AlphaFoldDB" id="A0A9R0DYD6"/>
<name>A0A9R0DYD6_SPOFR</name>
<organism evidence="1 2">
    <name type="scientific">Spodoptera frugiperda</name>
    <name type="common">Fall armyworm</name>
    <dbReference type="NCBI Taxonomy" id="7108"/>
    <lineage>
        <taxon>Eukaryota</taxon>
        <taxon>Metazoa</taxon>
        <taxon>Ecdysozoa</taxon>
        <taxon>Arthropoda</taxon>
        <taxon>Hexapoda</taxon>
        <taxon>Insecta</taxon>
        <taxon>Pterygota</taxon>
        <taxon>Neoptera</taxon>
        <taxon>Endopterygota</taxon>
        <taxon>Lepidoptera</taxon>
        <taxon>Glossata</taxon>
        <taxon>Ditrysia</taxon>
        <taxon>Noctuoidea</taxon>
        <taxon>Noctuidae</taxon>
        <taxon>Amphipyrinae</taxon>
        <taxon>Spodoptera</taxon>
    </lineage>
</organism>
<dbReference type="Proteomes" id="UP000829999">
    <property type="component" value="Chromosome 16"/>
</dbReference>
<protein>
    <submittedName>
        <fullName evidence="2">Uncharacterized protein LOC126911581</fullName>
    </submittedName>
</protein>
<reference evidence="2" key="1">
    <citation type="submission" date="2025-08" db="UniProtKB">
        <authorList>
            <consortium name="RefSeq"/>
        </authorList>
    </citation>
    <scope>IDENTIFICATION</scope>
    <source>
        <tissue evidence="2">Whole larval tissue</tissue>
    </source>
</reference>
<gene>
    <name evidence="2" type="primary">LOC126911581</name>
</gene>
<proteinExistence type="predicted"/>
<keyword evidence="1" id="KW-1185">Reference proteome</keyword>
<evidence type="ECO:0000313" key="1">
    <source>
        <dbReference type="Proteomes" id="UP000829999"/>
    </source>
</evidence>
<sequence length="399" mass="45603">MPLKELLSISSKLKEIKDYLIKIGPVRRQTSDTAEQKVLLAQTEYCKLESILLDVQRKIENSELSPDSLKTINSIINNIHICYNKIISLCNITSKSSETLSKMAAESFNLKTAIALLPIMTDKEQDTKRLIDSIQLYSSMINDNTKNLLIEFVLKTRLSEGAKLRLKASYATIDSLVTDMRTYLIQKKSAAAIQSQILNSNQERRSIEQFGNELEKLFVDLTIAQADGDDSKFNILRPINEKLAIKRFSDGLSNTRLSTIIASRQFTSLPEAIRTAIDEHTLLPNEDHIMNFRNPPIQNRPYNRRGNTYINRGYKNYKYNNLSNNQNISQSNYNNRYMRGSNRGTPRGRGFGFPRTPAGVQYFPRNSEHSRVQVISQESQEPIINEPSMSNEFFRSSNE</sequence>
<accession>A0A9R0DYD6</accession>
<dbReference type="GeneID" id="126911581"/>
<evidence type="ECO:0000313" key="2">
    <source>
        <dbReference type="RefSeq" id="XP_050555355.1"/>
    </source>
</evidence>
<dbReference type="OrthoDB" id="8062108at2759"/>
<dbReference type="RefSeq" id="XP_050555355.1">
    <property type="nucleotide sequence ID" value="XM_050699398.1"/>
</dbReference>